<organism evidence="7 8">
    <name type="scientific">Aspergillus lucknowensis</name>
    <dbReference type="NCBI Taxonomy" id="176173"/>
    <lineage>
        <taxon>Eukaryota</taxon>
        <taxon>Fungi</taxon>
        <taxon>Dikarya</taxon>
        <taxon>Ascomycota</taxon>
        <taxon>Pezizomycotina</taxon>
        <taxon>Eurotiomycetes</taxon>
        <taxon>Eurotiomycetidae</taxon>
        <taxon>Eurotiales</taxon>
        <taxon>Aspergillaceae</taxon>
        <taxon>Aspergillus</taxon>
        <taxon>Aspergillus subgen. Nidulantes</taxon>
    </lineage>
</organism>
<comment type="caution">
    <text evidence="7">The sequence shown here is derived from an EMBL/GenBank/DDBJ whole genome shotgun (WGS) entry which is preliminary data.</text>
</comment>
<dbReference type="Proteomes" id="UP001610432">
    <property type="component" value="Unassembled WGS sequence"/>
</dbReference>
<comment type="similarity">
    <text evidence="1">Belongs to the Gfa family.</text>
</comment>
<keyword evidence="8" id="KW-1185">Reference proteome</keyword>
<protein>
    <submittedName>
        <fullName evidence="7">Mss4-like protein</fullName>
    </submittedName>
</protein>
<evidence type="ECO:0000256" key="4">
    <source>
        <dbReference type="ARBA" id="ARBA00023239"/>
    </source>
</evidence>
<keyword evidence="4" id="KW-0456">Lyase</keyword>
<gene>
    <name evidence="7" type="ORF">BJX67DRAFT_310598</name>
</gene>
<reference evidence="7 8" key="1">
    <citation type="submission" date="2024-07" db="EMBL/GenBank/DDBJ databases">
        <title>Section-level genome sequencing and comparative genomics of Aspergillus sections Usti and Cavernicolus.</title>
        <authorList>
            <consortium name="Lawrence Berkeley National Laboratory"/>
            <person name="Nybo J.L."/>
            <person name="Vesth T.C."/>
            <person name="Theobald S."/>
            <person name="Frisvad J.C."/>
            <person name="Larsen T.O."/>
            <person name="Kjaerboelling I."/>
            <person name="Rothschild-Mancinelli K."/>
            <person name="Lyhne E.K."/>
            <person name="Kogle M.E."/>
            <person name="Barry K."/>
            <person name="Clum A."/>
            <person name="Na H."/>
            <person name="Ledsgaard L."/>
            <person name="Lin J."/>
            <person name="Lipzen A."/>
            <person name="Kuo A."/>
            <person name="Riley R."/>
            <person name="Mondo S."/>
            <person name="Labutti K."/>
            <person name="Haridas S."/>
            <person name="Pangalinan J."/>
            <person name="Salamov A.A."/>
            <person name="Simmons B.A."/>
            <person name="Magnuson J.K."/>
            <person name="Chen J."/>
            <person name="Drula E."/>
            <person name="Henrissat B."/>
            <person name="Wiebenga A."/>
            <person name="Lubbers R.J."/>
            <person name="Gomes A.C."/>
            <person name="Macurrencykelacurrency M.R."/>
            <person name="Stajich J."/>
            <person name="Grigoriev I.V."/>
            <person name="Mortensen U.H."/>
            <person name="De Vries R.P."/>
            <person name="Baker S.E."/>
            <person name="Andersen M.R."/>
        </authorList>
    </citation>
    <scope>NUCLEOTIDE SEQUENCE [LARGE SCALE GENOMIC DNA]</scope>
    <source>
        <strain evidence="7 8">CBS 449.75</strain>
    </source>
</reference>
<keyword evidence="3" id="KW-0862">Zinc</keyword>
<dbReference type="PANTHER" id="PTHR33337">
    <property type="entry name" value="GFA DOMAIN-CONTAINING PROTEIN"/>
    <property type="match status" value="1"/>
</dbReference>
<sequence>MSTSTTTTITTKTLTASCHCKSVSFTLTLPANILPLNVHLCSCTVCRRTHGAPCSFHAPLPPSIAPEFIAPSSIDNLTPYKHPTSQSTRFFCTTCGCHIGDRDHNPGNWYISVSIFDANASDDEAWYFIGSHAFTHSTQDGGISALLPRIEGRDIPVWNPEDDKETPPTVPDSKLEEETPGRSDSLLAKCHCGGVSFAVSRPRDEYLDSPRSRGWVPRSHRDKWFASVDVCYDCRLVTGTNAIFWLFVPTDHISPQPPADLIFGSMKAYESSEGTRRTFCGTCGATVFYYCEGRPGIVDVATGILRAPEGSMLADWAVWRTARLGWSENALRYDAGFTRGLEEGLKEWGVRMHGETTNFILGQDAAP</sequence>
<dbReference type="Gene3D" id="3.90.1590.10">
    <property type="entry name" value="glutathione-dependent formaldehyde- activating enzyme (gfa)"/>
    <property type="match status" value="2"/>
</dbReference>
<name>A0ABR4LCF3_9EURO</name>
<evidence type="ECO:0000313" key="8">
    <source>
        <dbReference type="Proteomes" id="UP001610432"/>
    </source>
</evidence>
<dbReference type="Pfam" id="PF04828">
    <property type="entry name" value="GFA"/>
    <property type="match status" value="2"/>
</dbReference>
<accession>A0ABR4LCF3</accession>
<evidence type="ECO:0000313" key="7">
    <source>
        <dbReference type="EMBL" id="KAL2862222.1"/>
    </source>
</evidence>
<evidence type="ECO:0000256" key="1">
    <source>
        <dbReference type="ARBA" id="ARBA00005495"/>
    </source>
</evidence>
<proteinExistence type="inferred from homology"/>
<dbReference type="PANTHER" id="PTHR33337:SF31">
    <property type="entry name" value="DUF636 DOMAIN PROTEIN (AFU_ORTHOLOGUE AFUA_2G12650)"/>
    <property type="match status" value="1"/>
</dbReference>
<dbReference type="InterPro" id="IPR006913">
    <property type="entry name" value="CENP-V/GFA"/>
</dbReference>
<dbReference type="RefSeq" id="XP_070881201.1">
    <property type="nucleotide sequence ID" value="XM_071027149.1"/>
</dbReference>
<dbReference type="SUPFAM" id="SSF51316">
    <property type="entry name" value="Mss4-like"/>
    <property type="match status" value="2"/>
</dbReference>
<evidence type="ECO:0000256" key="3">
    <source>
        <dbReference type="ARBA" id="ARBA00022833"/>
    </source>
</evidence>
<dbReference type="EMBL" id="JBFXLQ010000071">
    <property type="protein sequence ID" value="KAL2862222.1"/>
    <property type="molecule type" value="Genomic_DNA"/>
</dbReference>
<feature type="domain" description="CENP-V/GFA" evidence="6">
    <location>
        <begin position="14"/>
        <end position="127"/>
    </location>
</feature>
<keyword evidence="2" id="KW-0479">Metal-binding</keyword>
<evidence type="ECO:0000259" key="6">
    <source>
        <dbReference type="PROSITE" id="PS51891"/>
    </source>
</evidence>
<dbReference type="GeneID" id="98142221"/>
<evidence type="ECO:0000256" key="2">
    <source>
        <dbReference type="ARBA" id="ARBA00022723"/>
    </source>
</evidence>
<feature type="region of interest" description="Disordered" evidence="5">
    <location>
        <begin position="155"/>
        <end position="182"/>
    </location>
</feature>
<dbReference type="InterPro" id="IPR011057">
    <property type="entry name" value="Mss4-like_sf"/>
</dbReference>
<evidence type="ECO:0000256" key="5">
    <source>
        <dbReference type="SAM" id="MobiDB-lite"/>
    </source>
</evidence>
<dbReference type="PROSITE" id="PS51891">
    <property type="entry name" value="CENP_V_GFA"/>
    <property type="match status" value="1"/>
</dbReference>